<name>A0A0A8E5Q7_9GAMM</name>
<dbReference type="NCBIfam" id="TIGR03546">
    <property type="entry name" value="TIGR03546 family protein"/>
    <property type="match status" value="1"/>
</dbReference>
<dbReference type="OrthoDB" id="5603519at2"/>
<accession>A0A0A8E5Q7</accession>
<keyword evidence="1" id="KW-1133">Transmembrane helix</keyword>
<keyword evidence="3" id="KW-1185">Reference proteome</keyword>
<feature type="transmembrane region" description="Helical" evidence="1">
    <location>
        <begin position="105"/>
        <end position="127"/>
    </location>
</feature>
<reference evidence="2 3" key="1">
    <citation type="submission" date="2014-12" db="EMBL/GenBank/DDBJ databases">
        <title>Complete genome sequence of Francisella guanzhouensis strain 08HL01032 isolated from air-conditioning system in China.</title>
        <authorList>
            <person name="Svensson D."/>
            <person name="Ohrman C."/>
            <person name="Backman S."/>
            <person name="Karlsson E."/>
            <person name="Nilsson E."/>
            <person name="Bystrom M."/>
            <person name="Larkeryd A."/>
            <person name="Stenberg P."/>
            <person name="Scholtz H.C."/>
            <person name="Forsman M."/>
            <person name="Sjodin A."/>
        </authorList>
    </citation>
    <scope>NUCLEOTIDE SEQUENCE [LARGE SCALE GENOMIC DNA]</scope>
    <source>
        <strain evidence="2 3">08HL01032</strain>
    </source>
</reference>
<feature type="transmembrane region" description="Helical" evidence="1">
    <location>
        <begin position="185"/>
        <end position="207"/>
    </location>
</feature>
<dbReference type="Proteomes" id="UP000031104">
    <property type="component" value="Chromosome"/>
</dbReference>
<feature type="transmembrane region" description="Helical" evidence="1">
    <location>
        <begin position="12"/>
        <end position="31"/>
    </location>
</feature>
<dbReference type="InterPro" id="IPR019935">
    <property type="entry name" value="CHP03546"/>
</dbReference>
<gene>
    <name evidence="2" type="ORF">SD28_03410</name>
</gene>
<evidence type="ECO:0000256" key="1">
    <source>
        <dbReference type="SAM" id="Phobius"/>
    </source>
</evidence>
<dbReference type="AlphaFoldDB" id="A0A0A8E5Q7"/>
<protein>
    <submittedName>
        <fullName evidence="2">Membrane protein</fullName>
    </submittedName>
</protein>
<dbReference type="EMBL" id="CP010427">
    <property type="protein sequence ID" value="AJC49540.1"/>
    <property type="molecule type" value="Genomic_DNA"/>
</dbReference>
<organism evidence="2 3">
    <name type="scientific">Allofrancisella guangzhouensis</name>
    <dbReference type="NCBI Taxonomy" id="594679"/>
    <lineage>
        <taxon>Bacteria</taxon>
        <taxon>Pseudomonadati</taxon>
        <taxon>Pseudomonadota</taxon>
        <taxon>Gammaproteobacteria</taxon>
        <taxon>Thiotrichales</taxon>
        <taxon>Francisellaceae</taxon>
        <taxon>Allofrancisella</taxon>
    </lineage>
</organism>
<sequence>MFVKVIFSPSTPVQLLLVLVFGFVFGFIPGFSYAPFLFLLIIFLVLVLRVNIGLFVITAILAKILSYILESISFTVGVWLLDGFTQPVFKTIINTPVLAYLGFDYYLVTGAFFVSLLLGIAFGLVIAKVYKKIVTKMANMQFQSQMYQKITSKLSVKIASKIVFGKNIAKVDWQKIQARKFRQPIRVWGTVLVVLFITGIVFAPQVLETALVSNIIKQQLTKANGATVDYDSISLNIAGANLQINGLGAADPANLNKDRFYAASISASLDVSKLLTKQISLKNVEVIDVSLDKTRDKKGSLYDSIKSQNIIHPEKNSQEIVKSVKKVSTSMQQIDVQEITKKAKSAKNVAKGIKQVVEFFSYFRSNMQSQDSITKITLAEINQQAKAYGYAGVKARHLHDKTPDFTIQNMIIKGYENEGVFYDIKVSNLSTTPILLAKPTEINVKSSNNDKMTASVVISNQVGVDNIVSFDLKNLTGEFAKGLSIQGVEIDADNLDITGSGKWQFKDVGNISFDVPLKLNFTKVTVSLKQNKQTIPNLSLDAVISGNLDKVNFAADTSSLTSLLSTEVVKKTAENLAKKAGLDKKTKDLLNKTTINGKSLNDLKPEDVKQLASQFGVSLS</sequence>
<keyword evidence="1" id="KW-0472">Membrane</keyword>
<dbReference type="KEGG" id="fgu:SD28_03410"/>
<dbReference type="RefSeq" id="WP_039125763.1">
    <property type="nucleotide sequence ID" value="NZ_CP010427.1"/>
</dbReference>
<proteinExistence type="predicted"/>
<evidence type="ECO:0000313" key="2">
    <source>
        <dbReference type="EMBL" id="AJC49540.1"/>
    </source>
</evidence>
<dbReference type="HOGENOM" id="CLU_456286_0_0_6"/>
<evidence type="ECO:0000313" key="3">
    <source>
        <dbReference type="Proteomes" id="UP000031104"/>
    </source>
</evidence>
<keyword evidence="1" id="KW-0812">Transmembrane</keyword>